<dbReference type="RefSeq" id="WP_011993733.1">
    <property type="nucleotide sequence ID" value="NC_009718.1"/>
</dbReference>
<evidence type="ECO:0000256" key="6">
    <source>
        <dbReference type="SAM" id="Phobius"/>
    </source>
</evidence>
<dbReference type="AlphaFoldDB" id="A7HKI1"/>
<dbReference type="InterPro" id="IPR005829">
    <property type="entry name" value="Sugar_transporter_CS"/>
</dbReference>
<dbReference type="KEGG" id="fno:Fnod_0551"/>
<keyword evidence="3 6" id="KW-0812">Transmembrane</keyword>
<protein>
    <submittedName>
        <fullName evidence="8">Major facilitator superfamily MFS_1</fullName>
    </submittedName>
</protein>
<feature type="transmembrane region" description="Helical" evidence="6">
    <location>
        <begin position="351"/>
        <end position="369"/>
    </location>
</feature>
<reference evidence="8 9" key="2">
    <citation type="journal article" date="2009" name="Proc. Natl. Acad. Sci. U.S.A.">
        <title>On the chimeric nature, thermophilic origin, and phylogenetic placement of the Thermotogales.</title>
        <authorList>
            <person name="Zhaxybayeva O."/>
            <person name="Swithers K.S."/>
            <person name="Lapierre P."/>
            <person name="Fournier G.P."/>
            <person name="Bickhart D.M."/>
            <person name="DeBoy R.T."/>
            <person name="Nelson K.E."/>
            <person name="Nesbo C.L."/>
            <person name="Doolittle W.F."/>
            <person name="Gogarten J.P."/>
            <person name="Noll K.M."/>
        </authorList>
    </citation>
    <scope>NUCLEOTIDE SEQUENCE [LARGE SCALE GENOMIC DNA]</scope>
    <source>
        <strain evidence="9">ATCC 35602 / DSM 5306 / Rt17-B1</strain>
    </source>
</reference>
<name>A7HKI1_FERNB</name>
<evidence type="ECO:0000256" key="1">
    <source>
        <dbReference type="ARBA" id="ARBA00004141"/>
    </source>
</evidence>
<feature type="transmembrane region" description="Helical" evidence="6">
    <location>
        <begin position="375"/>
        <end position="393"/>
    </location>
</feature>
<feature type="transmembrane region" description="Helical" evidence="6">
    <location>
        <begin position="51"/>
        <end position="71"/>
    </location>
</feature>
<keyword evidence="9" id="KW-1185">Reference proteome</keyword>
<feature type="transmembrane region" description="Helical" evidence="6">
    <location>
        <begin position="254"/>
        <end position="272"/>
    </location>
</feature>
<dbReference type="PANTHER" id="PTHR24002">
    <property type="entry name" value="SOLUTE CARRIER FAMILY 22 MEMBER 18"/>
    <property type="match status" value="1"/>
</dbReference>
<feature type="transmembrane region" description="Helical" evidence="6">
    <location>
        <begin position="83"/>
        <end position="101"/>
    </location>
</feature>
<evidence type="ECO:0000256" key="4">
    <source>
        <dbReference type="ARBA" id="ARBA00022989"/>
    </source>
</evidence>
<evidence type="ECO:0000259" key="7">
    <source>
        <dbReference type="PROSITE" id="PS50850"/>
    </source>
</evidence>
<feature type="transmembrane region" description="Helical" evidence="6">
    <location>
        <begin position="308"/>
        <end position="330"/>
    </location>
</feature>
<evidence type="ECO:0000256" key="2">
    <source>
        <dbReference type="ARBA" id="ARBA00007520"/>
    </source>
</evidence>
<keyword evidence="5 6" id="KW-0472">Membrane</keyword>
<dbReference type="HOGENOM" id="CLU_001265_10_11_0"/>
<feature type="transmembrane region" description="Helical" evidence="6">
    <location>
        <begin position="21"/>
        <end position="39"/>
    </location>
</feature>
<evidence type="ECO:0000313" key="8">
    <source>
        <dbReference type="EMBL" id="ABS60414.1"/>
    </source>
</evidence>
<dbReference type="Proteomes" id="UP000002415">
    <property type="component" value="Chromosome"/>
</dbReference>
<dbReference type="STRING" id="381764.Fnod_0551"/>
<dbReference type="Pfam" id="PF07690">
    <property type="entry name" value="MFS_1"/>
    <property type="match status" value="2"/>
</dbReference>
<keyword evidence="4 6" id="KW-1133">Transmembrane helix</keyword>
<dbReference type="PRINTS" id="PR01035">
    <property type="entry name" value="TCRTETA"/>
</dbReference>
<feature type="transmembrane region" description="Helical" evidence="6">
    <location>
        <begin position="140"/>
        <end position="163"/>
    </location>
</feature>
<feature type="transmembrane region" description="Helical" evidence="6">
    <location>
        <begin position="169"/>
        <end position="190"/>
    </location>
</feature>
<reference evidence="8 9" key="1">
    <citation type="submission" date="2007-07" db="EMBL/GenBank/DDBJ databases">
        <title>Complete sequence of Fervidobacterium nodosum Rt17-B1.</title>
        <authorList>
            <consortium name="US DOE Joint Genome Institute"/>
            <person name="Copeland A."/>
            <person name="Lucas S."/>
            <person name="Lapidus A."/>
            <person name="Barry K."/>
            <person name="Glavina del Rio T."/>
            <person name="Dalin E."/>
            <person name="Tice H."/>
            <person name="Pitluck S."/>
            <person name="Saunders E."/>
            <person name="Brettin T."/>
            <person name="Bruce D."/>
            <person name="Detter J.C."/>
            <person name="Han C."/>
            <person name="Schmutz J."/>
            <person name="Larimer F."/>
            <person name="Land M."/>
            <person name="Hauser L."/>
            <person name="Kyrpides N."/>
            <person name="Mikhailova N."/>
            <person name="Nelson K."/>
            <person name="Gogarten J.P."/>
            <person name="Noll K."/>
            <person name="Richardson P."/>
        </authorList>
    </citation>
    <scope>NUCLEOTIDE SEQUENCE [LARGE SCALE GENOMIC DNA]</scope>
    <source>
        <strain evidence="9">ATCC 35602 / DSM 5306 / Rt17-B1</strain>
    </source>
</reference>
<evidence type="ECO:0000256" key="3">
    <source>
        <dbReference type="ARBA" id="ARBA00022692"/>
    </source>
</evidence>
<feature type="transmembrane region" description="Helical" evidence="6">
    <location>
        <begin position="216"/>
        <end position="234"/>
    </location>
</feature>
<dbReference type="InterPro" id="IPR020846">
    <property type="entry name" value="MFS_dom"/>
</dbReference>
<dbReference type="Gene3D" id="1.20.1250.20">
    <property type="entry name" value="MFS general substrate transporter like domains"/>
    <property type="match status" value="1"/>
</dbReference>
<sequence>MEEKLSSINGIDKTKKVLTTLFFIVFADMLGFGLIIPLLPYYAKEFGAKDIVIGFLSMIYPLGQIFASPLIGRMSDKFGRKIALLLSVGGTFLSLLLLGFAKSLTLIFISRLLDGLTGGNITVAQSYISDFTDKKSRAKSLGLIGAAFGLGFILGPAIGGFLSRWGFHVPAFFAAGLSFVNLLNIIFLLPDSKPVEDAKRVPFTFEEMKKTISRPVVFYLLLTKFFYSFGFTTFESTFALFALRRLNLPLSQTSFVLAYVGILIAFTQGFLVGKITKKYKEDDIIKSLIFVVVPFLILYSFSANLITLILLLTPLSVISGLIGVSVNSIATKTVERDRLGGTLGIFNSVDSLTRIISPLFGALIIQYIGPKYLGLFIGTSLLISSFIFFFLFAPNYETYQKSENYAV</sequence>
<comment type="similarity">
    <text evidence="2">Belongs to the major facilitator superfamily. TCR/Tet family.</text>
</comment>
<dbReference type="InterPro" id="IPR011701">
    <property type="entry name" value="MFS"/>
</dbReference>
<accession>A7HKI1</accession>
<comment type="subcellular location">
    <subcellularLocation>
        <location evidence="1">Membrane</location>
        <topology evidence="1">Multi-pass membrane protein</topology>
    </subcellularLocation>
</comment>
<feature type="transmembrane region" description="Helical" evidence="6">
    <location>
        <begin position="107"/>
        <end position="128"/>
    </location>
</feature>
<dbReference type="SUPFAM" id="SSF103473">
    <property type="entry name" value="MFS general substrate transporter"/>
    <property type="match status" value="1"/>
</dbReference>
<evidence type="ECO:0000256" key="5">
    <source>
        <dbReference type="ARBA" id="ARBA00023136"/>
    </source>
</evidence>
<dbReference type="eggNOG" id="COG2814">
    <property type="taxonomic scope" value="Bacteria"/>
</dbReference>
<dbReference type="GO" id="GO:0016020">
    <property type="term" value="C:membrane"/>
    <property type="evidence" value="ECO:0007669"/>
    <property type="project" value="UniProtKB-SubCell"/>
</dbReference>
<dbReference type="InterPro" id="IPR001958">
    <property type="entry name" value="Tet-R_TetA/multi-R_MdtG-like"/>
</dbReference>
<dbReference type="PROSITE" id="PS50850">
    <property type="entry name" value="MFS"/>
    <property type="match status" value="1"/>
</dbReference>
<dbReference type="EMBL" id="CP000771">
    <property type="protein sequence ID" value="ABS60414.1"/>
    <property type="molecule type" value="Genomic_DNA"/>
</dbReference>
<dbReference type="InterPro" id="IPR036259">
    <property type="entry name" value="MFS_trans_sf"/>
</dbReference>
<feature type="domain" description="Major facilitator superfamily (MFS) profile" evidence="7">
    <location>
        <begin position="17"/>
        <end position="397"/>
    </location>
</feature>
<dbReference type="PROSITE" id="PS00216">
    <property type="entry name" value="SUGAR_TRANSPORT_1"/>
    <property type="match status" value="1"/>
</dbReference>
<organism evidence="8 9">
    <name type="scientific">Fervidobacterium nodosum (strain ATCC 35602 / DSM 5306 / Rt17-B1)</name>
    <dbReference type="NCBI Taxonomy" id="381764"/>
    <lineage>
        <taxon>Bacteria</taxon>
        <taxon>Thermotogati</taxon>
        <taxon>Thermotogota</taxon>
        <taxon>Thermotogae</taxon>
        <taxon>Thermotogales</taxon>
        <taxon>Fervidobacteriaceae</taxon>
        <taxon>Fervidobacterium</taxon>
    </lineage>
</organism>
<evidence type="ECO:0000313" key="9">
    <source>
        <dbReference type="Proteomes" id="UP000002415"/>
    </source>
</evidence>
<feature type="transmembrane region" description="Helical" evidence="6">
    <location>
        <begin position="284"/>
        <end position="302"/>
    </location>
</feature>
<dbReference type="PANTHER" id="PTHR24002:SF3">
    <property type="entry name" value="SOLUTE CARRIER FAMILY 22 MEMBER 18"/>
    <property type="match status" value="1"/>
</dbReference>
<dbReference type="OrthoDB" id="9793283at2"/>
<gene>
    <name evidence="8" type="ordered locus">Fnod_0551</name>
</gene>
<dbReference type="GO" id="GO:0022857">
    <property type="term" value="F:transmembrane transporter activity"/>
    <property type="evidence" value="ECO:0007669"/>
    <property type="project" value="InterPro"/>
</dbReference>
<proteinExistence type="inferred from homology"/>